<feature type="domain" description="SIS" evidence="5">
    <location>
        <begin position="145"/>
        <end position="285"/>
    </location>
</feature>
<dbReference type="Gene3D" id="3.40.50.10490">
    <property type="entry name" value="Glucose-6-phosphate isomerase like protein, domain 1"/>
    <property type="match status" value="1"/>
</dbReference>
<proteinExistence type="predicted"/>
<dbReference type="PROSITE" id="PS51464">
    <property type="entry name" value="SIS"/>
    <property type="match status" value="1"/>
</dbReference>
<evidence type="ECO:0000259" key="4">
    <source>
        <dbReference type="PROSITE" id="PS51071"/>
    </source>
</evidence>
<dbReference type="PROSITE" id="PS51071">
    <property type="entry name" value="HTH_RPIR"/>
    <property type="match status" value="1"/>
</dbReference>
<evidence type="ECO:0000259" key="5">
    <source>
        <dbReference type="PROSITE" id="PS51464"/>
    </source>
</evidence>
<keyword evidence="7" id="KW-1185">Reference proteome</keyword>
<evidence type="ECO:0000256" key="1">
    <source>
        <dbReference type="ARBA" id="ARBA00023015"/>
    </source>
</evidence>
<dbReference type="SUPFAM" id="SSF53697">
    <property type="entry name" value="SIS domain"/>
    <property type="match status" value="1"/>
</dbReference>
<dbReference type="InterPro" id="IPR036388">
    <property type="entry name" value="WH-like_DNA-bd_sf"/>
</dbReference>
<dbReference type="PANTHER" id="PTHR30514:SF10">
    <property type="entry name" value="MURR_RPIR FAMILY TRANSCRIPTIONAL REGULATOR"/>
    <property type="match status" value="1"/>
</dbReference>
<dbReference type="Gene3D" id="1.10.10.10">
    <property type="entry name" value="Winged helix-like DNA-binding domain superfamily/Winged helix DNA-binding domain"/>
    <property type="match status" value="1"/>
</dbReference>
<organism evidence="6 7">
    <name type="scientific">Grylomicrobium aquisgranensis</name>
    <dbReference type="NCBI Taxonomy" id="2926318"/>
    <lineage>
        <taxon>Bacteria</taxon>
        <taxon>Bacillati</taxon>
        <taxon>Bacillota</taxon>
        <taxon>Erysipelotrichia</taxon>
        <taxon>Erysipelotrichales</taxon>
        <taxon>Erysipelotrichaceae</taxon>
        <taxon>Grylomicrobium</taxon>
    </lineage>
</organism>
<dbReference type="PANTHER" id="PTHR30514">
    <property type="entry name" value="GLUCOKINASE"/>
    <property type="match status" value="1"/>
</dbReference>
<keyword evidence="3" id="KW-0804">Transcription</keyword>
<dbReference type="EMBL" id="JALBUR010000014">
    <property type="protein sequence ID" value="MDX8419814.1"/>
    <property type="molecule type" value="Genomic_DNA"/>
</dbReference>
<comment type="caution">
    <text evidence="6">The sequence shown here is derived from an EMBL/GenBank/DDBJ whole genome shotgun (WGS) entry which is preliminary data.</text>
</comment>
<dbReference type="CDD" id="cd05013">
    <property type="entry name" value="SIS_RpiR"/>
    <property type="match status" value="1"/>
</dbReference>
<dbReference type="InterPro" id="IPR001347">
    <property type="entry name" value="SIS_dom"/>
</dbReference>
<dbReference type="SUPFAM" id="SSF46689">
    <property type="entry name" value="Homeodomain-like"/>
    <property type="match status" value="1"/>
</dbReference>
<evidence type="ECO:0000256" key="3">
    <source>
        <dbReference type="ARBA" id="ARBA00023163"/>
    </source>
</evidence>
<name>A0AB35U4E6_9FIRM</name>
<evidence type="ECO:0000313" key="6">
    <source>
        <dbReference type="EMBL" id="MDX8419814.1"/>
    </source>
</evidence>
<dbReference type="GO" id="GO:1901135">
    <property type="term" value="P:carbohydrate derivative metabolic process"/>
    <property type="evidence" value="ECO:0007669"/>
    <property type="project" value="InterPro"/>
</dbReference>
<dbReference type="GO" id="GO:0003700">
    <property type="term" value="F:DNA-binding transcription factor activity"/>
    <property type="evidence" value="ECO:0007669"/>
    <property type="project" value="InterPro"/>
</dbReference>
<protein>
    <submittedName>
        <fullName evidence="6">MurR/RpiR family transcriptional regulator</fullName>
    </submittedName>
</protein>
<dbReference type="GO" id="GO:0003677">
    <property type="term" value="F:DNA binding"/>
    <property type="evidence" value="ECO:0007669"/>
    <property type="project" value="UniProtKB-KW"/>
</dbReference>
<dbReference type="InterPro" id="IPR000281">
    <property type="entry name" value="HTH_RpiR"/>
</dbReference>
<dbReference type="Pfam" id="PF01380">
    <property type="entry name" value="SIS"/>
    <property type="match status" value="1"/>
</dbReference>
<evidence type="ECO:0000313" key="7">
    <source>
        <dbReference type="Proteomes" id="UP001286174"/>
    </source>
</evidence>
<evidence type="ECO:0000256" key="2">
    <source>
        <dbReference type="ARBA" id="ARBA00023125"/>
    </source>
</evidence>
<feature type="domain" description="HTH rpiR-type" evidence="4">
    <location>
        <begin position="19"/>
        <end position="95"/>
    </location>
</feature>
<dbReference type="GO" id="GO:0097367">
    <property type="term" value="F:carbohydrate derivative binding"/>
    <property type="evidence" value="ECO:0007669"/>
    <property type="project" value="InterPro"/>
</dbReference>
<dbReference type="Pfam" id="PF01418">
    <property type="entry name" value="HTH_6"/>
    <property type="match status" value="1"/>
</dbReference>
<reference evidence="6 7" key="1">
    <citation type="submission" date="2022-03" db="EMBL/GenBank/DDBJ databases">
        <title>Novel taxa within the pig intestine.</title>
        <authorList>
            <person name="Wylensek D."/>
            <person name="Bishof K."/>
            <person name="Afrizal A."/>
            <person name="Clavel T."/>
        </authorList>
    </citation>
    <scope>NUCLEOTIDE SEQUENCE [LARGE SCALE GENOMIC DNA]</scope>
    <source>
        <strain evidence="6 7">CLA-KB-P133</strain>
    </source>
</reference>
<dbReference type="AlphaFoldDB" id="A0AB35U4E6"/>
<dbReference type="InterPro" id="IPR046348">
    <property type="entry name" value="SIS_dom_sf"/>
</dbReference>
<dbReference type="InterPro" id="IPR047640">
    <property type="entry name" value="RpiR-like"/>
</dbReference>
<accession>A0AB35U4E6</accession>
<dbReference type="RefSeq" id="WP_370596113.1">
    <property type="nucleotide sequence ID" value="NZ_JALBUR010000014.1"/>
</dbReference>
<dbReference type="InterPro" id="IPR009057">
    <property type="entry name" value="Homeodomain-like_sf"/>
</dbReference>
<dbReference type="Proteomes" id="UP001286174">
    <property type="component" value="Unassembled WGS sequence"/>
</dbReference>
<keyword evidence="1" id="KW-0805">Transcription regulation</keyword>
<dbReference type="InterPro" id="IPR035472">
    <property type="entry name" value="RpiR-like_SIS"/>
</dbReference>
<keyword evidence="2" id="KW-0238">DNA-binding</keyword>
<gene>
    <name evidence="6" type="ORF">MOZ60_06860</name>
</gene>
<sequence length="290" mass="32951">MNEKINLKEEAEKKLKDPSISLTEKLQNTAFASDTFRAISAFLLANYQKVPAMSVRQIADACFVSQGTIVRFAKKLGYQGYRDLQNDLIRQSEAQKYVSQDISFKQPFDASKAKALEIVSSMASLYRESIDIIQPAIHPMQLQRMAQRLYRSSQIILLGTGDTEITCLQFANRIAKLGCHVQMATMFGDQSIILRQTKANDTIIISSYSGDYFDSFHDILKQIKANGTAIYALTSKADNWLVPYANEVVIFPDREGQREERIGTFYSQLAIGYVLNLLYSFLYSYHHMDQ</sequence>